<dbReference type="EMBL" id="AP018358">
    <property type="protein sequence ID" value="BBA43242.1"/>
    <property type="molecule type" value="Genomic_DNA"/>
</dbReference>
<dbReference type="Pfam" id="PF18143">
    <property type="entry name" value="HAD_SAK_2"/>
    <property type="match status" value="1"/>
</dbReference>
<name>A0A250LF79_9BURK</name>
<reference evidence="1" key="1">
    <citation type="journal article" date="2016" name="Biosci. Biotechnol. Biochem.">
        <title>Bioconversion of AHX to AOH by resting cells of Burkholderia contaminans CH-1.</title>
        <authorList>
            <person name="Choi J.H."/>
            <person name="Kikuchi A."/>
            <person name="Pumkaeo P."/>
            <person name="Hirai H."/>
            <person name="Tokuyama S."/>
            <person name="Kawagishi H."/>
        </authorList>
    </citation>
    <scope>NUCLEOTIDE SEQUENCE</scope>
    <source>
        <strain evidence="1">CH-1</strain>
    </source>
</reference>
<organism evidence="1">
    <name type="scientific">Burkholderia contaminans</name>
    <dbReference type="NCBI Taxonomy" id="488447"/>
    <lineage>
        <taxon>Bacteria</taxon>
        <taxon>Pseudomonadati</taxon>
        <taxon>Pseudomonadota</taxon>
        <taxon>Betaproteobacteria</taxon>
        <taxon>Burkholderiales</taxon>
        <taxon>Burkholderiaceae</taxon>
        <taxon>Burkholderia</taxon>
        <taxon>Burkholderia cepacia complex</taxon>
    </lineage>
</organism>
<reference evidence="1" key="2">
    <citation type="journal article" date="2017" name="Genome Announc.">
        <title>High-Quality Draft Genome Sequence of Burkholderia contaminans CH-1, a Gram-Negative Bacterium That Metabolizes 2-Azahypoxanthine, a Plant Growth-Regulating Compound.</title>
        <authorList>
            <person name="Choi J.-H."/>
            <person name="Sugiura H."/>
            <person name="Moriuchi R."/>
            <person name="Kawagishi H."/>
            <person name="Dohra H."/>
        </authorList>
    </citation>
    <scope>NUCLEOTIDE SEQUENCE</scope>
    <source>
        <strain evidence="1">CH-1</strain>
    </source>
</reference>
<sequence length="74" mass="8501">MGAEDFAAAPRGMQIWADVLRRKPAAWLALDDDWLHWPTWCRDNLVRTDPVLGISEPRALEELKTKLAKMHDCT</sequence>
<protein>
    <submittedName>
        <fullName evidence="1">Uncharacterized protein</fullName>
    </submittedName>
</protein>
<gene>
    <name evidence="1" type="ORF">BCCH1_57410</name>
</gene>
<evidence type="ECO:0000313" key="1">
    <source>
        <dbReference type="EMBL" id="BBA43242.1"/>
    </source>
</evidence>
<proteinExistence type="predicted"/>
<accession>A0A250LF79</accession>
<dbReference type="AlphaFoldDB" id="A0A250LF79"/>